<evidence type="ECO:0000313" key="3">
    <source>
        <dbReference type="Proteomes" id="UP001589828"/>
    </source>
</evidence>
<reference evidence="2 3" key="1">
    <citation type="submission" date="2024-09" db="EMBL/GenBank/DDBJ databases">
        <authorList>
            <person name="Sun Q."/>
            <person name="Mori K."/>
        </authorList>
    </citation>
    <scope>NUCLEOTIDE SEQUENCE [LARGE SCALE GENOMIC DNA]</scope>
    <source>
        <strain evidence="2 3">NCAIM B.02415</strain>
    </source>
</reference>
<comment type="caution">
    <text evidence="2">The sequence shown here is derived from an EMBL/GenBank/DDBJ whole genome shotgun (WGS) entry which is preliminary data.</text>
</comment>
<keyword evidence="1" id="KW-1133">Transmembrane helix</keyword>
<feature type="transmembrane region" description="Helical" evidence="1">
    <location>
        <begin position="18"/>
        <end position="35"/>
    </location>
</feature>
<evidence type="ECO:0000313" key="2">
    <source>
        <dbReference type="EMBL" id="MFC0512707.1"/>
    </source>
</evidence>
<dbReference type="Proteomes" id="UP001589828">
    <property type="component" value="Unassembled WGS sequence"/>
</dbReference>
<evidence type="ECO:0000256" key="1">
    <source>
        <dbReference type="SAM" id="Phobius"/>
    </source>
</evidence>
<proteinExistence type="predicted"/>
<organism evidence="2 3">
    <name type="scientific">Mucilaginibacter angelicae</name>
    <dbReference type="NCBI Taxonomy" id="869718"/>
    <lineage>
        <taxon>Bacteria</taxon>
        <taxon>Pseudomonadati</taxon>
        <taxon>Bacteroidota</taxon>
        <taxon>Sphingobacteriia</taxon>
        <taxon>Sphingobacteriales</taxon>
        <taxon>Sphingobacteriaceae</taxon>
        <taxon>Mucilaginibacter</taxon>
    </lineage>
</organism>
<name>A0ABV6KZ05_9SPHI</name>
<gene>
    <name evidence="2" type="ORF">ACFFGT_00790</name>
</gene>
<sequence length="49" mass="5761">MLKLIIDEFSVGNWVQNLAFYSFLFLLSWTVILQIKSTSKISLKRRALK</sequence>
<accession>A0ABV6KZ05</accession>
<keyword evidence="3" id="KW-1185">Reference proteome</keyword>
<keyword evidence="1" id="KW-0812">Transmembrane</keyword>
<dbReference type="EMBL" id="JBHLTS010000004">
    <property type="protein sequence ID" value="MFC0512707.1"/>
    <property type="molecule type" value="Genomic_DNA"/>
</dbReference>
<protein>
    <submittedName>
        <fullName evidence="2">Uncharacterized protein</fullName>
    </submittedName>
</protein>
<dbReference type="RefSeq" id="WP_377020584.1">
    <property type="nucleotide sequence ID" value="NZ_JBHLTS010000004.1"/>
</dbReference>
<keyword evidence="1" id="KW-0472">Membrane</keyword>